<dbReference type="CDD" id="cd05693">
    <property type="entry name" value="S1_Rrp5_repeat_hs1_sc1"/>
    <property type="match status" value="1"/>
</dbReference>
<feature type="compositionally biased region" description="Polar residues" evidence="14">
    <location>
        <begin position="54"/>
        <end position="65"/>
    </location>
</feature>
<proteinExistence type="predicted"/>
<dbReference type="SUPFAM" id="SSF50249">
    <property type="entry name" value="Nucleic acid-binding proteins"/>
    <property type="match status" value="9"/>
</dbReference>
<keyword evidence="2" id="KW-1017">Isopeptide bond</keyword>
<reference evidence="16" key="1">
    <citation type="submission" date="2021-06" db="EMBL/GenBank/DDBJ databases">
        <authorList>
            <person name="Kallberg Y."/>
            <person name="Tangrot J."/>
            <person name="Rosling A."/>
        </authorList>
    </citation>
    <scope>NUCLEOTIDE SEQUENCE</scope>
    <source>
        <strain evidence="16">BR232B</strain>
    </source>
</reference>
<dbReference type="PROSITE" id="PS50126">
    <property type="entry name" value="S1"/>
    <property type="match status" value="10"/>
</dbReference>
<feature type="region of interest" description="Disordered" evidence="14">
    <location>
        <begin position="1"/>
        <end position="68"/>
    </location>
</feature>
<keyword evidence="6" id="KW-0832">Ubl conjugation</keyword>
<dbReference type="InterPro" id="IPR048059">
    <property type="entry name" value="Rrp5_S1_rpt_hs1_sc1"/>
</dbReference>
<dbReference type="Gene3D" id="2.40.50.140">
    <property type="entry name" value="Nucleic acid-binding proteins"/>
    <property type="match status" value="9"/>
</dbReference>
<dbReference type="InterPro" id="IPR012340">
    <property type="entry name" value="NA-bd_OB-fold"/>
</dbReference>
<feature type="domain" description="S1 motif" evidence="15">
    <location>
        <begin position="723"/>
        <end position="797"/>
    </location>
</feature>
<keyword evidence="7" id="KW-0007">Acetylation</keyword>
<accession>A0A9N9BKR6</accession>
<feature type="domain" description="S1 motif" evidence="15">
    <location>
        <begin position="449"/>
        <end position="524"/>
    </location>
</feature>
<comment type="function">
    <text evidence="9">Essential for the generation of mature 18S rRNA, specifically necessary for cleavages at sites A0, 1 and 2 of the 47S precursor. Directly interacts with U3 snoRNA.</text>
</comment>
<evidence type="ECO:0000259" key="15">
    <source>
        <dbReference type="PROSITE" id="PS50126"/>
    </source>
</evidence>
<feature type="domain" description="S1 motif" evidence="15">
    <location>
        <begin position="146"/>
        <end position="247"/>
    </location>
</feature>
<evidence type="ECO:0000256" key="13">
    <source>
        <dbReference type="PROSITE-ProRule" id="PRU00339"/>
    </source>
</evidence>
<dbReference type="InterPro" id="IPR019734">
    <property type="entry name" value="TPR_rpt"/>
</dbReference>
<organism evidence="16 17">
    <name type="scientific">Paraglomus brasilianum</name>
    <dbReference type="NCBI Taxonomy" id="144538"/>
    <lineage>
        <taxon>Eukaryota</taxon>
        <taxon>Fungi</taxon>
        <taxon>Fungi incertae sedis</taxon>
        <taxon>Mucoromycota</taxon>
        <taxon>Glomeromycotina</taxon>
        <taxon>Glomeromycetes</taxon>
        <taxon>Paraglomerales</taxon>
        <taxon>Paraglomeraceae</taxon>
        <taxon>Paraglomus</taxon>
    </lineage>
</organism>
<feature type="domain" description="S1 motif" evidence="15">
    <location>
        <begin position="356"/>
        <end position="430"/>
    </location>
</feature>
<dbReference type="InterPro" id="IPR003029">
    <property type="entry name" value="S1_domain"/>
</dbReference>
<evidence type="ECO:0000256" key="4">
    <source>
        <dbReference type="ARBA" id="ARBA00022553"/>
    </source>
</evidence>
<feature type="domain" description="S1 motif" evidence="15">
    <location>
        <begin position="541"/>
        <end position="610"/>
    </location>
</feature>
<feature type="repeat" description="TPR" evidence="13">
    <location>
        <begin position="1393"/>
        <end position="1426"/>
    </location>
</feature>
<evidence type="ECO:0000256" key="12">
    <source>
        <dbReference type="ARBA" id="ARBA00080810"/>
    </source>
</evidence>
<gene>
    <name evidence="16" type="ORF">PBRASI_LOCUS6040</name>
</gene>
<dbReference type="SMART" id="SM00316">
    <property type="entry name" value="S1"/>
    <property type="match status" value="10"/>
</dbReference>
<keyword evidence="3" id="KW-0698">rRNA processing</keyword>
<dbReference type="PANTHER" id="PTHR23270:SF10">
    <property type="entry name" value="PROTEIN RRP5 HOMOLOG"/>
    <property type="match status" value="1"/>
</dbReference>
<protein>
    <recommendedName>
        <fullName evidence="11">Protein RRP5 homolog</fullName>
    </recommendedName>
    <alternativeName>
        <fullName evidence="12">Programmed cell death protein 11</fullName>
    </alternativeName>
</protein>
<dbReference type="CDD" id="cd05697">
    <property type="entry name" value="S1_Rrp5_repeat_hs5"/>
    <property type="match status" value="1"/>
</dbReference>
<dbReference type="GO" id="GO:0003723">
    <property type="term" value="F:RNA binding"/>
    <property type="evidence" value="ECO:0007669"/>
    <property type="project" value="TreeGrafter"/>
</dbReference>
<keyword evidence="5" id="KW-0677">Repeat</keyword>
<feature type="domain" description="S1 motif" evidence="15">
    <location>
        <begin position="1111"/>
        <end position="1181"/>
    </location>
</feature>
<evidence type="ECO:0000256" key="10">
    <source>
        <dbReference type="ARBA" id="ARBA00062488"/>
    </source>
</evidence>
<dbReference type="Pfam" id="PF24682">
    <property type="entry name" value="OB_RRP5"/>
    <property type="match status" value="1"/>
</dbReference>
<evidence type="ECO:0000256" key="2">
    <source>
        <dbReference type="ARBA" id="ARBA00022499"/>
    </source>
</evidence>
<evidence type="ECO:0000256" key="8">
    <source>
        <dbReference type="ARBA" id="ARBA00023242"/>
    </source>
</evidence>
<dbReference type="InterPro" id="IPR011990">
    <property type="entry name" value="TPR-like_helical_dom_sf"/>
</dbReference>
<evidence type="ECO:0000256" key="7">
    <source>
        <dbReference type="ARBA" id="ARBA00022990"/>
    </source>
</evidence>
<dbReference type="Proteomes" id="UP000789739">
    <property type="component" value="Unassembled WGS sequence"/>
</dbReference>
<evidence type="ECO:0000256" key="1">
    <source>
        <dbReference type="ARBA" id="ARBA00004604"/>
    </source>
</evidence>
<dbReference type="EMBL" id="CAJVPI010000762">
    <property type="protein sequence ID" value="CAG8569821.1"/>
    <property type="molecule type" value="Genomic_DNA"/>
</dbReference>
<evidence type="ECO:0000256" key="14">
    <source>
        <dbReference type="SAM" id="MobiDB-lite"/>
    </source>
</evidence>
<dbReference type="PROSITE" id="PS50005">
    <property type="entry name" value="TPR"/>
    <property type="match status" value="1"/>
</dbReference>
<dbReference type="Pfam" id="PF24685">
    <property type="entry name" value="OB_RRP5_4th"/>
    <property type="match status" value="1"/>
</dbReference>
<dbReference type="GO" id="GO:0032040">
    <property type="term" value="C:small-subunit processome"/>
    <property type="evidence" value="ECO:0007669"/>
    <property type="project" value="TreeGrafter"/>
</dbReference>
<evidence type="ECO:0000256" key="3">
    <source>
        <dbReference type="ARBA" id="ARBA00022552"/>
    </source>
</evidence>
<sequence length="1535" mass="171275">MSSKGGKKAVKKEHSAVKAKVKSNGTGSDLSVKGDHATGDNATKNKKRKRPKENSTVNNSMTVSASEEIDFPRGGSIVQKPTRKPAVFVNHVIKDEQDETQESTESPKKKRKRSDTSKHVKHAPNDGTNRVIRTVEILTFNKLTVGTCLLGQIQQIDDIELTVSLPNQLIGYVSITQISSAISRAVETAANADSDDEMSDADNPLLPDLKDLFAVGQWVRCAVLGKEGDDDNERDKHKKRRVELSLNPEIVNNGIVVDDLVKGMVLSAVVDSIEDHGYIISLGLDGINGFLHDKDTKNYISMCNNNQRLIVGQLLIVSVLKVNDDRRTVKVTVDPKILSFSPISDAVSNIASLTPGNLVEVLITEIQANGLNGKIMGFFDGIINWFHVGEKFVTGLKDLESKFKPSMKIRARVIYTMFSNTEKKIGLSAATHVKSLGFPKVNDTAFPIGTIFEKVVVKRVDSKFGLVVDIENLDIAGYVQKSQISDEPIVSLPATSGNFRIDSVHRARVVGYSMVDGLLQLSLRESVLNQAFLRHEDVQVGQVVKGTVRRITSSGFIISLAENITALAPTIHLSDVKLTHPERKFKPQDTVKCRVLVTNPSEKRVSVTLKKTLVNSNLPIVASLADAKEGLVTHAVITGMNRAGCFVTFYNGFSTFVPVGECSETFVNDVSEKFSIGQTIKCRVVSVDQEKKSLRVSFRTNVGSEKVHKDVDMDMGLSDTKAGEITKGKVVSIKSNTFILSLQPSQTRAVLHMSHLSDHIGSHTQKLFESIKVGDDLHDIVVIATNESKNAVYVSKKPMLVRACKEGKLPEKLEDVNVGDFVVGYVKVVTDFKVVVRFLGEFEGVAMRHTIADQYIATPIGLFHLFQTVICRITGIDTERRKLELTLKPSETPISSIPYISEDDFIKSYFAEIPQPSFAKFIQIGQKVKAKVTQITEDAWNVEMENSVNGIVRKEQTGGAVVNIGDVVDAIVLDVGDTENTVYLSTRTELVESAGKDKEAKTKLYKILKSLAKDGIPTEAIVELVKEDYVVLSLSDYSYQLSFAPLKSYNQRSKPLFRVKPLLKIQIKVIHVPKPKRKSFDRGISLIHSTPSGSTVKSDSSLLTLKDFKEGQKVMGTVTGVEKYGVFINIDNSKVAGLCHISKISDNFVKDVSKLFSIGQKLKTCILNIDHEKEKIFFGLKQSYFEDEENATMENTVGEIHDIDTSKPDSSLCLELDSDAETFLSQSVPMTVENTTKISSVFTNEDVAPLPLSDSWNWINVDDDISKRKPESNADFERVLLGSPNSSYMWINYMAHQLNLSEIDKAREIAERALKTINYREEQEKMNVWTAFMNLENTFGTQETFEQVFKRALQSCDQKQTYFVRAEIYEQSDKSELAEQTYQTMLKKFSQSSKVWTRAGLFYMLQGKLEAARNLLQRSLKSLPKHKHVKTISKFAQIEFKHGEPERGRTIFEGIMTTYPKRIDLWSIYIDMEIKVDDAAAVRRLFQRVTSIKFSSKKMKFMFKKWLMFEKTHGTEDDVEEVKNKAKIYVEGVGA</sequence>
<evidence type="ECO:0000256" key="9">
    <source>
        <dbReference type="ARBA" id="ARBA00059726"/>
    </source>
</evidence>
<keyword evidence="13" id="KW-0802">TPR repeat</keyword>
<keyword evidence="17" id="KW-1185">Reference proteome</keyword>
<comment type="subcellular location">
    <subcellularLocation>
        <location evidence="1">Nucleus</location>
        <location evidence="1">Nucleolus</location>
    </subcellularLocation>
</comment>
<comment type="caution">
    <text evidence="16">The sequence shown here is derived from an EMBL/GenBank/DDBJ whole genome shotgun (WGS) entry which is preliminary data.</text>
</comment>
<evidence type="ECO:0000313" key="17">
    <source>
        <dbReference type="Proteomes" id="UP000789739"/>
    </source>
</evidence>
<feature type="domain" description="S1 motif" evidence="15">
    <location>
        <begin position="819"/>
        <end position="888"/>
    </location>
</feature>
<dbReference type="SUPFAM" id="SSF48452">
    <property type="entry name" value="TPR-like"/>
    <property type="match status" value="1"/>
</dbReference>
<dbReference type="InterPro" id="IPR003107">
    <property type="entry name" value="HAT"/>
</dbReference>
<evidence type="ECO:0000256" key="5">
    <source>
        <dbReference type="ARBA" id="ARBA00022737"/>
    </source>
</evidence>
<name>A0A9N9BKR6_9GLOM</name>
<feature type="region of interest" description="Disordered" evidence="14">
    <location>
        <begin position="91"/>
        <end position="127"/>
    </location>
</feature>
<dbReference type="InterPro" id="IPR008847">
    <property type="entry name" value="Suf"/>
</dbReference>
<keyword evidence="8" id="KW-0539">Nucleus</keyword>
<dbReference type="Pfam" id="PF23459">
    <property type="entry name" value="S1_RRP5"/>
    <property type="match status" value="1"/>
</dbReference>
<dbReference type="Pfam" id="PF00575">
    <property type="entry name" value="S1"/>
    <property type="match status" value="3"/>
</dbReference>
<dbReference type="InterPro" id="IPR057300">
    <property type="entry name" value="OB_Rrp5"/>
</dbReference>
<evidence type="ECO:0000256" key="6">
    <source>
        <dbReference type="ARBA" id="ARBA00022843"/>
    </source>
</evidence>
<dbReference type="SMART" id="SM00386">
    <property type="entry name" value="HAT"/>
    <property type="match status" value="6"/>
</dbReference>
<dbReference type="OrthoDB" id="412781at2759"/>
<dbReference type="FunFam" id="1.25.40.10:FF:000065">
    <property type="entry name" value="Programmed cell death 11"/>
    <property type="match status" value="1"/>
</dbReference>
<keyword evidence="4" id="KW-0597">Phosphoprotein</keyword>
<dbReference type="FunFam" id="2.40.50.140:FF:000148">
    <property type="entry name" value="protein RRP5 homolog isoform X1"/>
    <property type="match status" value="1"/>
</dbReference>
<comment type="subunit">
    <text evidence="10">Interacts with NF-kappa-B p50/NFKB1 and NF-kappa-B p65/RELA.</text>
</comment>
<dbReference type="PANTHER" id="PTHR23270">
    <property type="entry name" value="PROGRAMMED CELL DEATH PROTEIN 11 PRE-RRNA PROCESSING PROTEIN RRP5"/>
    <property type="match status" value="1"/>
</dbReference>
<feature type="domain" description="S1 motif" evidence="15">
    <location>
        <begin position="263"/>
        <end position="334"/>
    </location>
</feature>
<dbReference type="FunFam" id="2.40.50.140:FF:000103">
    <property type="entry name" value="protein RRP5 homolog"/>
    <property type="match status" value="3"/>
</dbReference>
<dbReference type="InterPro" id="IPR057302">
    <property type="entry name" value="Rrp5_S1"/>
</dbReference>
<dbReference type="GO" id="GO:0006364">
    <property type="term" value="P:rRNA processing"/>
    <property type="evidence" value="ECO:0007669"/>
    <property type="project" value="UniProtKB-KW"/>
</dbReference>
<feature type="compositionally biased region" description="Basic residues" evidence="14">
    <location>
        <begin position="1"/>
        <end position="21"/>
    </location>
</feature>
<feature type="domain" description="S1 motif" evidence="15">
    <location>
        <begin position="925"/>
        <end position="987"/>
    </location>
</feature>
<dbReference type="Pfam" id="PF05843">
    <property type="entry name" value="Suf"/>
    <property type="match status" value="1"/>
</dbReference>
<evidence type="ECO:0000256" key="11">
    <source>
        <dbReference type="ARBA" id="ARBA00067510"/>
    </source>
</evidence>
<dbReference type="Gene3D" id="1.25.40.10">
    <property type="entry name" value="Tetratricopeptide repeat domain"/>
    <property type="match status" value="1"/>
</dbReference>
<dbReference type="InterPro" id="IPR057301">
    <property type="entry name" value="Rrp5_OB_4th"/>
</dbReference>
<evidence type="ECO:0000313" key="16">
    <source>
        <dbReference type="EMBL" id="CAG8569821.1"/>
    </source>
</evidence>
<dbReference type="InterPro" id="IPR045209">
    <property type="entry name" value="Rrp5"/>
</dbReference>
<feature type="domain" description="S1 motif" evidence="15">
    <location>
        <begin position="630"/>
        <end position="699"/>
    </location>
</feature>